<evidence type="ECO:0008006" key="4">
    <source>
        <dbReference type="Google" id="ProtNLM"/>
    </source>
</evidence>
<keyword evidence="1" id="KW-0732">Signal</keyword>
<evidence type="ECO:0000313" key="3">
    <source>
        <dbReference type="Proteomes" id="UP000649151"/>
    </source>
</evidence>
<dbReference type="SUPFAM" id="SSF69318">
    <property type="entry name" value="Integrin alpha N-terminal domain"/>
    <property type="match status" value="1"/>
</dbReference>
<evidence type="ECO:0000313" key="2">
    <source>
        <dbReference type="EMBL" id="MBC5788381.1"/>
    </source>
</evidence>
<protein>
    <recommendedName>
        <fullName evidence="4">VCBS repeat-containing protein</fullName>
    </recommendedName>
</protein>
<name>A0ABR7IT95_9CLOT</name>
<organism evidence="2 3">
    <name type="scientific">Clostridium facile</name>
    <dbReference type="NCBI Taxonomy" id="2763035"/>
    <lineage>
        <taxon>Bacteria</taxon>
        <taxon>Bacillati</taxon>
        <taxon>Bacillota</taxon>
        <taxon>Clostridia</taxon>
        <taxon>Eubacteriales</taxon>
        <taxon>Clostridiaceae</taxon>
        <taxon>Clostridium</taxon>
    </lineage>
</organism>
<comment type="caution">
    <text evidence="2">The sequence shown here is derived from an EMBL/GenBank/DDBJ whole genome shotgun (WGS) entry which is preliminary data.</text>
</comment>
<dbReference type="EMBL" id="JACOQK010000001">
    <property type="protein sequence ID" value="MBC5788381.1"/>
    <property type="molecule type" value="Genomic_DNA"/>
</dbReference>
<dbReference type="Proteomes" id="UP000649151">
    <property type="component" value="Unassembled WGS sequence"/>
</dbReference>
<sequence>MKRIIAVILACLCCISLTGCDYVQTDIDSMISPPKMTEQQADIYKAMKKSSLVEDDVVLKYPQNGTNRSAIVMQDIDTEISEEAMVFYKNVSKTTSSDMGLKICLLDQIDGNWKAKWTVPLSGTSIDQVSFLKEPDTNQKFVIVGTSDEKKTQKQYQVFSYTQQGFYEVYTNSYQVLEVYDLNQDGRDEIITVVQSGDLQDSKATVKEKTQIETMAVVTEYLGGQFHQTYQTPMNQIVADYIKITKNEDSFGRPALFLDELIGSSTYATEILTFSDGQLVNLTYGSDIFSQTVRTQVPSCYDINRDGKIEIPNTSFMPGYNEESENPVYLTKWYQLENGVFQLVSNTYINYAQGFGIILPQTWEQTVSANSVVEKDEIDFYIYQDNTEQQEKIFTLKMDTSANIRSTGMPTGYFEIMTMGQIVFLAKLYQTSDPQYNLTEQQLKENFIDLHLMGE</sequence>
<gene>
    <name evidence="2" type="ORF">H8Z77_10235</name>
</gene>
<proteinExistence type="predicted"/>
<evidence type="ECO:0000256" key="1">
    <source>
        <dbReference type="SAM" id="SignalP"/>
    </source>
</evidence>
<feature type="signal peptide" evidence="1">
    <location>
        <begin position="1"/>
        <end position="19"/>
    </location>
</feature>
<accession>A0ABR7IT95</accession>
<dbReference type="RefSeq" id="WP_069986884.1">
    <property type="nucleotide sequence ID" value="NZ_JACOQK010000001.1"/>
</dbReference>
<keyword evidence="3" id="KW-1185">Reference proteome</keyword>
<feature type="chain" id="PRO_5046814609" description="VCBS repeat-containing protein" evidence="1">
    <location>
        <begin position="20"/>
        <end position="455"/>
    </location>
</feature>
<dbReference type="PROSITE" id="PS51257">
    <property type="entry name" value="PROKAR_LIPOPROTEIN"/>
    <property type="match status" value="1"/>
</dbReference>
<dbReference type="InterPro" id="IPR028994">
    <property type="entry name" value="Integrin_alpha_N"/>
</dbReference>
<reference evidence="2 3" key="1">
    <citation type="submission" date="2020-08" db="EMBL/GenBank/DDBJ databases">
        <title>Genome public.</title>
        <authorList>
            <person name="Liu C."/>
            <person name="Sun Q."/>
        </authorList>
    </citation>
    <scope>NUCLEOTIDE SEQUENCE [LARGE SCALE GENOMIC DNA]</scope>
    <source>
        <strain evidence="2 3">NSJ-27</strain>
    </source>
</reference>